<evidence type="ECO:0000256" key="2">
    <source>
        <dbReference type="SAM" id="Phobius"/>
    </source>
</evidence>
<feature type="transmembrane region" description="Helical" evidence="2">
    <location>
        <begin position="121"/>
        <end position="141"/>
    </location>
</feature>
<dbReference type="EMBL" id="CP021920">
    <property type="protein sequence ID" value="ASB87527.1"/>
    <property type="molecule type" value="Genomic_DNA"/>
</dbReference>
<protein>
    <submittedName>
        <fullName evidence="4">NADP-dependent oxidoreductase YfmJ</fullName>
    </submittedName>
</protein>
<keyword evidence="1" id="KW-0560">Oxidoreductase</keyword>
<dbReference type="SUPFAM" id="SSF50129">
    <property type="entry name" value="GroES-like"/>
    <property type="match status" value="1"/>
</dbReference>
<proteinExistence type="predicted"/>
<sequence length="147" mass="16505">MLQKQIELARRPHGIPVMEDFRIKKTEIPEAKDGEALVKTLYVSVDPYMRRRMQDTKSYVEPFPLDEVITGGVIGEVASAKGDKLQQGDIVLGYLGRQEYSAVKETHLRKIIRHLPLSPHFLGILGMTGLTAYFGCLISAVRNPGKR</sequence>
<evidence type="ECO:0000313" key="5">
    <source>
        <dbReference type="Proteomes" id="UP000196877"/>
    </source>
</evidence>
<keyword evidence="2" id="KW-0472">Membrane</keyword>
<gene>
    <name evidence="4" type="ORF">S101395_00973</name>
</gene>
<dbReference type="Gene3D" id="3.90.180.10">
    <property type="entry name" value="Medium-chain alcohol dehydrogenases, catalytic domain"/>
    <property type="match status" value="1"/>
</dbReference>
<accession>A0ABN5ABL0</accession>
<dbReference type="InterPro" id="IPR041694">
    <property type="entry name" value="ADH_N_2"/>
</dbReference>
<dbReference type="PANTHER" id="PTHR43205:SF7">
    <property type="entry name" value="PROSTAGLANDIN REDUCTASE 1"/>
    <property type="match status" value="1"/>
</dbReference>
<name>A0ABN5ABL0_9BACI</name>
<keyword evidence="5" id="KW-1185">Reference proteome</keyword>
<dbReference type="PANTHER" id="PTHR43205">
    <property type="entry name" value="PROSTAGLANDIN REDUCTASE"/>
    <property type="match status" value="1"/>
</dbReference>
<dbReference type="InterPro" id="IPR045010">
    <property type="entry name" value="MDR_fam"/>
</dbReference>
<feature type="domain" description="Oxidoreductase N-terminal" evidence="3">
    <location>
        <begin position="4"/>
        <end position="111"/>
    </location>
</feature>
<organism evidence="4 5">
    <name type="scientific">Bacillus sonorensis</name>
    <dbReference type="NCBI Taxonomy" id="119858"/>
    <lineage>
        <taxon>Bacteria</taxon>
        <taxon>Bacillati</taxon>
        <taxon>Bacillota</taxon>
        <taxon>Bacilli</taxon>
        <taxon>Bacillales</taxon>
        <taxon>Bacillaceae</taxon>
        <taxon>Bacillus</taxon>
    </lineage>
</organism>
<dbReference type="Proteomes" id="UP000196877">
    <property type="component" value="Chromosome"/>
</dbReference>
<evidence type="ECO:0000256" key="1">
    <source>
        <dbReference type="ARBA" id="ARBA00023002"/>
    </source>
</evidence>
<keyword evidence="2" id="KW-1133">Transmembrane helix</keyword>
<evidence type="ECO:0000259" key="3">
    <source>
        <dbReference type="Pfam" id="PF16884"/>
    </source>
</evidence>
<evidence type="ECO:0000313" key="4">
    <source>
        <dbReference type="EMBL" id="ASB87527.1"/>
    </source>
</evidence>
<keyword evidence="2" id="KW-0812">Transmembrane</keyword>
<reference evidence="4 5" key="1">
    <citation type="submission" date="2017-06" db="EMBL/GenBank/DDBJ databases">
        <title>Genome sequence of Bacillus sonorensis strain SRCM101395.</title>
        <authorList>
            <person name="Cho S.H."/>
        </authorList>
    </citation>
    <scope>NUCLEOTIDE SEQUENCE [LARGE SCALE GENOMIC DNA]</scope>
    <source>
        <strain evidence="4 5">SRCM101395</strain>
    </source>
</reference>
<dbReference type="InterPro" id="IPR011032">
    <property type="entry name" value="GroES-like_sf"/>
</dbReference>
<dbReference type="Pfam" id="PF16884">
    <property type="entry name" value="ADH_N_2"/>
    <property type="match status" value="1"/>
</dbReference>